<sequence>MRVAIIGQQDFGKATLEAFSARGDTVTAVFCAPEKGRPDPLRLAAEAAGVPTHQFARLSDPEALEAMRSAKADIGIMAYVTQLAPQAFCAIPKFGTIQFHPSLLPLHRGASSMSWAIILGRNETGFSIFRPTDGLDEGPVILTRPVPIEPEDTLGSLYFGRIFPMGVAGLLEAADRVLAGKGPAIAQYEPAAGYEGIIREAESQIHWACHVDQTYNLIRGCNPAPGAWTTHNGKKLFLFDCRKHIARSFAAVKGKKPGEIVLQTGGSLTIHGQGGFIEVQRLRWEDGKKIPAAEAGLEIGIILGG</sequence>
<dbReference type="GO" id="GO:0005829">
    <property type="term" value="C:cytosol"/>
    <property type="evidence" value="ECO:0007669"/>
    <property type="project" value="TreeGrafter"/>
</dbReference>
<gene>
    <name evidence="6" type="ORF">CCS01_26100</name>
</gene>
<protein>
    <submittedName>
        <fullName evidence="6">Methionyl-tRNA formyltransferase</fullName>
    </submittedName>
</protein>
<reference evidence="6 7" key="1">
    <citation type="journal article" date="2018" name="Arch. Microbiol.">
        <title>New insights into the metabolic potential of the phototrophic purple bacterium Rhodopila globiformis DSM 161(T) from its draft genome sequence and evidence for a vanadium-dependent nitrogenase.</title>
        <authorList>
            <person name="Imhoff J.F."/>
            <person name="Rahn T."/>
            <person name="Kunzel S."/>
            <person name="Neulinger S.C."/>
        </authorList>
    </citation>
    <scope>NUCLEOTIDE SEQUENCE [LARGE SCALE GENOMIC DNA]</scope>
    <source>
        <strain evidence="6 7">DSM 161</strain>
    </source>
</reference>
<dbReference type="CDD" id="cd08704">
    <property type="entry name" value="Met_tRNA_FMT_C"/>
    <property type="match status" value="1"/>
</dbReference>
<keyword evidence="7" id="KW-1185">Reference proteome</keyword>
<name>A0A2S6MZT1_RHOGL</name>
<dbReference type="Pfam" id="PF00551">
    <property type="entry name" value="Formyl_trans_N"/>
    <property type="match status" value="1"/>
</dbReference>
<evidence type="ECO:0000256" key="3">
    <source>
        <dbReference type="ARBA" id="ARBA00022917"/>
    </source>
</evidence>
<dbReference type="AlphaFoldDB" id="A0A2S6MZT1"/>
<evidence type="ECO:0000313" key="7">
    <source>
        <dbReference type="Proteomes" id="UP000239724"/>
    </source>
</evidence>
<dbReference type="InterPro" id="IPR011034">
    <property type="entry name" value="Formyl_transferase-like_C_sf"/>
</dbReference>
<accession>A0A2S6MZT1</accession>
<evidence type="ECO:0000256" key="2">
    <source>
        <dbReference type="ARBA" id="ARBA00022679"/>
    </source>
</evidence>
<evidence type="ECO:0000259" key="4">
    <source>
        <dbReference type="Pfam" id="PF00551"/>
    </source>
</evidence>
<dbReference type="Gene3D" id="3.40.50.12230">
    <property type="match status" value="1"/>
</dbReference>
<dbReference type="SUPFAM" id="SSF50486">
    <property type="entry name" value="FMT C-terminal domain-like"/>
    <property type="match status" value="1"/>
</dbReference>
<feature type="domain" description="Formyl transferase C-terminal" evidence="5">
    <location>
        <begin position="198"/>
        <end position="294"/>
    </location>
</feature>
<keyword evidence="3" id="KW-0648">Protein biosynthesis</keyword>
<dbReference type="InterPro" id="IPR044135">
    <property type="entry name" value="Met-tRNA-FMT_C"/>
</dbReference>
<dbReference type="InterPro" id="IPR005793">
    <property type="entry name" value="Formyl_trans_C"/>
</dbReference>
<proteinExistence type="inferred from homology"/>
<dbReference type="InterPro" id="IPR036477">
    <property type="entry name" value="Formyl_transf_N_sf"/>
</dbReference>
<evidence type="ECO:0000256" key="1">
    <source>
        <dbReference type="ARBA" id="ARBA00010699"/>
    </source>
</evidence>
<organism evidence="6 7">
    <name type="scientific">Rhodopila globiformis</name>
    <name type="common">Rhodopseudomonas globiformis</name>
    <dbReference type="NCBI Taxonomy" id="1071"/>
    <lineage>
        <taxon>Bacteria</taxon>
        <taxon>Pseudomonadati</taxon>
        <taxon>Pseudomonadota</taxon>
        <taxon>Alphaproteobacteria</taxon>
        <taxon>Acetobacterales</taxon>
        <taxon>Acetobacteraceae</taxon>
        <taxon>Rhodopila</taxon>
    </lineage>
</organism>
<dbReference type="RefSeq" id="WP_104521757.1">
    <property type="nucleotide sequence ID" value="NZ_NHRY01000252.1"/>
</dbReference>
<dbReference type="PANTHER" id="PTHR11138">
    <property type="entry name" value="METHIONYL-TRNA FORMYLTRANSFERASE"/>
    <property type="match status" value="1"/>
</dbReference>
<dbReference type="SUPFAM" id="SSF53328">
    <property type="entry name" value="Formyltransferase"/>
    <property type="match status" value="1"/>
</dbReference>
<evidence type="ECO:0000259" key="5">
    <source>
        <dbReference type="Pfam" id="PF02911"/>
    </source>
</evidence>
<dbReference type="Proteomes" id="UP000239724">
    <property type="component" value="Unassembled WGS sequence"/>
</dbReference>
<dbReference type="Pfam" id="PF02911">
    <property type="entry name" value="Formyl_trans_C"/>
    <property type="match status" value="1"/>
</dbReference>
<dbReference type="GO" id="GO:0004479">
    <property type="term" value="F:methionyl-tRNA formyltransferase activity"/>
    <property type="evidence" value="ECO:0007669"/>
    <property type="project" value="TreeGrafter"/>
</dbReference>
<comment type="caution">
    <text evidence="6">The sequence shown here is derived from an EMBL/GenBank/DDBJ whole genome shotgun (WGS) entry which is preliminary data.</text>
</comment>
<dbReference type="InterPro" id="IPR002376">
    <property type="entry name" value="Formyl_transf_N"/>
</dbReference>
<comment type="similarity">
    <text evidence="1">Belongs to the Fmt family.</text>
</comment>
<dbReference type="PANTHER" id="PTHR11138:SF5">
    <property type="entry name" value="METHIONYL-TRNA FORMYLTRANSFERASE, MITOCHONDRIAL"/>
    <property type="match status" value="1"/>
</dbReference>
<keyword evidence="2 6" id="KW-0808">Transferase</keyword>
<dbReference type="EMBL" id="NHRY01000252">
    <property type="protein sequence ID" value="PPQ27884.1"/>
    <property type="molecule type" value="Genomic_DNA"/>
</dbReference>
<evidence type="ECO:0000313" key="6">
    <source>
        <dbReference type="EMBL" id="PPQ27884.1"/>
    </source>
</evidence>
<dbReference type="OrthoDB" id="5355061at2"/>
<feature type="domain" description="Formyl transferase N-terminal" evidence="4">
    <location>
        <begin position="1"/>
        <end position="158"/>
    </location>
</feature>